<keyword evidence="1" id="KW-0808">Transferase</keyword>
<protein>
    <submittedName>
        <fullName evidence="1">Nucleotidyltransferase</fullName>
    </submittedName>
</protein>
<sequence>MTPTQLKAKVKNISREKEVDPQLVLRQFMMEKFLEKISESPYRENFVLKGGFLIGSKYGIENRTTKDIDTTLREMKVTKETLTTVLNDIFSTPTKEGIQFEIQGMKETREADYYPGFSLRVLAHLENMRPDFKVDVTTGDSIYPATITHSHKLMFEDRTIPLESYPTEQIIAEKLSATFDFLTDNSRGKDFYDLYTIPKMEKIDEKTLKDSVRNTFTRRGKTDPLKIYYEKDMDVLKTSHELKDTWKKYQKNNPYAASITYEETMDSISNLMEKVIHVEEKERKLAYQRHQQMNREMER</sequence>
<accession>A0A0D5MAN3</accession>
<proteinExistence type="predicted"/>
<dbReference type="RefSeq" id="WP_172686620.1">
    <property type="nucleotide sequence ID" value="NZ_KP342511.1"/>
</dbReference>
<dbReference type="Pfam" id="PF08843">
    <property type="entry name" value="AbiEii"/>
    <property type="match status" value="1"/>
</dbReference>
<name>A0A0D5MAN3_ENTFC</name>
<evidence type="ECO:0000313" key="1">
    <source>
        <dbReference type="EMBL" id="AJY53543.1"/>
    </source>
</evidence>
<dbReference type="AlphaFoldDB" id="A0A0D5MAN3"/>
<dbReference type="InterPro" id="IPR014942">
    <property type="entry name" value="AbiEii"/>
</dbReference>
<reference evidence="1" key="1">
    <citation type="journal article" date="2015" name="J. Antimicrob. Chemother.">
        <title>Vancomycin-resistant Enterococcus faecium harbouring vanN in Canada: a case and complete sequence of pEfm12493 harbouring the vanN operon.</title>
        <authorList>
            <person name="Boyd D.A."/>
            <person name="Levesque S."/>
            <person name="Picard A.C."/>
            <person name="Golding G.R."/>
        </authorList>
    </citation>
    <scope>NUCLEOTIDE SEQUENCE</scope>
    <source>
        <strain evidence="1">N12-493</strain>
        <plasmid evidence="1">pEfm12493</plasmid>
    </source>
</reference>
<dbReference type="EMBL" id="KP342511">
    <property type="protein sequence ID" value="AJY53543.1"/>
    <property type="molecule type" value="Genomic_DNA"/>
</dbReference>
<keyword evidence="1" id="KW-0614">Plasmid</keyword>
<gene>
    <name evidence="1" type="ORF">pEfm12493_059</name>
</gene>
<organism evidence="1">
    <name type="scientific">Enterococcus faecium</name>
    <name type="common">Streptococcus faecium</name>
    <dbReference type="NCBI Taxonomy" id="1352"/>
    <lineage>
        <taxon>Bacteria</taxon>
        <taxon>Bacillati</taxon>
        <taxon>Bacillota</taxon>
        <taxon>Bacilli</taxon>
        <taxon>Lactobacillales</taxon>
        <taxon>Enterococcaceae</taxon>
        <taxon>Enterococcus</taxon>
    </lineage>
</organism>
<dbReference type="Gene3D" id="3.10.450.620">
    <property type="entry name" value="JHP933, nucleotidyltransferase-like core domain"/>
    <property type="match status" value="1"/>
</dbReference>
<geneLocation type="plasmid" evidence="1">
    <name>pEfm12493</name>
</geneLocation>
<dbReference type="GO" id="GO:0016740">
    <property type="term" value="F:transferase activity"/>
    <property type="evidence" value="ECO:0007669"/>
    <property type="project" value="UniProtKB-KW"/>
</dbReference>